<keyword evidence="3" id="KW-1185">Reference proteome</keyword>
<sequence length="514" mass="57592">LLYKKIVSPNESFKKEFLDTHNAYRAQHGAPPLTFNTELNDAAQNWANQMLAKKKLGHSDTNDGENVYYAWSSETKMLTGKEAVDSWYSEIKDYDFKKSGHQPKTGHFTQVVWKSSTELGVGIATDGNTVFVVGQYRPAGNITNAGYYQKNVLPKGTVLGMLLLKCIPLQITEYIPQNVVCNVFYLKLVCFADESFKKEFLDTHNAYRAQHGAPPLTFNTELNDAAQNWANQMLAKKKLGHSDTNDGENVYYAWSSETKTLTGKEAVDSWYSEIKDYDFKKSGHQPKTGHFTQVVWKSSTELGVGIATDGNTVFVVGQYRPAGNITNAGYYQKNVLPKGTGNTHTHFPVLLKMLFLRIYKVLNLYFHGAPPLTFNTELNDAAQNWANQMLAKKKLGHSDTNDGENVYYAWSSETKTLTGKEAVDSWYSEIKDYDFKKSGHQPKTGHFTQVVWKSSTELGVGIATDGNTVFVVGQYRPAGNITNAGYYQKNVLPKGTGNTHTHFPVLLKITFLHT</sequence>
<dbReference type="InParanoid" id="A0A669DMJ0"/>
<feature type="domain" description="SCP" evidence="1">
    <location>
        <begin position="12"/>
        <end position="144"/>
    </location>
</feature>
<dbReference type="InterPro" id="IPR014044">
    <property type="entry name" value="CAP_dom"/>
</dbReference>
<dbReference type="Proteomes" id="UP000005207">
    <property type="component" value="Linkage group LG12"/>
</dbReference>
<dbReference type="Gene3D" id="3.40.33.10">
    <property type="entry name" value="CAP"/>
    <property type="match status" value="3"/>
</dbReference>
<dbReference type="PROSITE" id="PS01009">
    <property type="entry name" value="CRISP_1"/>
    <property type="match status" value="3"/>
</dbReference>
<dbReference type="Ensembl" id="ENSONIT00000041370.1">
    <property type="protein sequence ID" value="ENSONIP00000062024.1"/>
    <property type="gene ID" value="ENSONIG00000031245.1"/>
</dbReference>
<proteinExistence type="predicted"/>
<reference evidence="2" key="2">
    <citation type="submission" date="2025-08" db="UniProtKB">
        <authorList>
            <consortium name="Ensembl"/>
        </authorList>
    </citation>
    <scope>IDENTIFICATION</scope>
</reference>
<dbReference type="SUPFAM" id="SSF55797">
    <property type="entry name" value="PR-1-like"/>
    <property type="match status" value="3"/>
</dbReference>
<dbReference type="FunFam" id="3.40.33.10:FF:000002">
    <property type="entry name" value="Golgi-associated plant pathogenesis-related protein 1"/>
    <property type="match status" value="3"/>
</dbReference>
<dbReference type="CDD" id="cd05382">
    <property type="entry name" value="CAP_GAPR1-like"/>
    <property type="match status" value="3"/>
</dbReference>
<evidence type="ECO:0000313" key="2">
    <source>
        <dbReference type="Ensembl" id="ENSONIP00000062024.1"/>
    </source>
</evidence>
<dbReference type="AlphaFoldDB" id="A0A669DMJ0"/>
<name>A0A669DMJ0_ORENI</name>
<feature type="domain" description="SCP" evidence="1">
    <location>
        <begin position="195"/>
        <end position="327"/>
    </location>
</feature>
<dbReference type="PANTHER" id="PTHR10334">
    <property type="entry name" value="CYSTEINE-RICH SECRETORY PROTEIN-RELATED"/>
    <property type="match status" value="1"/>
</dbReference>
<feature type="domain" description="SCP" evidence="1">
    <location>
        <begin position="356"/>
        <end position="483"/>
    </location>
</feature>
<protein>
    <submittedName>
        <fullName evidence="2">GLI pathogenesis-related 2</fullName>
    </submittedName>
</protein>
<dbReference type="InterPro" id="IPR034113">
    <property type="entry name" value="SCP_GAPR1-like"/>
</dbReference>
<evidence type="ECO:0000259" key="1">
    <source>
        <dbReference type="SMART" id="SM00198"/>
    </source>
</evidence>
<accession>A0A669DMJ0</accession>
<organism evidence="2 3">
    <name type="scientific">Oreochromis niloticus</name>
    <name type="common">Nile tilapia</name>
    <name type="synonym">Tilapia nilotica</name>
    <dbReference type="NCBI Taxonomy" id="8128"/>
    <lineage>
        <taxon>Eukaryota</taxon>
        <taxon>Metazoa</taxon>
        <taxon>Chordata</taxon>
        <taxon>Craniata</taxon>
        <taxon>Vertebrata</taxon>
        <taxon>Euteleostomi</taxon>
        <taxon>Actinopterygii</taxon>
        <taxon>Neopterygii</taxon>
        <taxon>Teleostei</taxon>
        <taxon>Neoteleostei</taxon>
        <taxon>Acanthomorphata</taxon>
        <taxon>Ovalentaria</taxon>
        <taxon>Cichlomorphae</taxon>
        <taxon>Cichliformes</taxon>
        <taxon>Cichlidae</taxon>
        <taxon>African cichlids</taxon>
        <taxon>Pseudocrenilabrinae</taxon>
        <taxon>Oreochromini</taxon>
        <taxon>Oreochromis</taxon>
    </lineage>
</organism>
<dbReference type="GeneTree" id="ENSGT00940000165492"/>
<dbReference type="InterPro" id="IPR018244">
    <property type="entry name" value="Allrgn_V5/Tpx1_CS"/>
</dbReference>
<dbReference type="PRINTS" id="PR00837">
    <property type="entry name" value="V5TPXLIKE"/>
</dbReference>
<reference evidence="3" key="1">
    <citation type="submission" date="2012-01" db="EMBL/GenBank/DDBJ databases">
        <title>The Genome Sequence of Oreochromis niloticus (Nile Tilapia).</title>
        <authorList>
            <consortium name="Broad Institute Genome Assembly Team"/>
            <consortium name="Broad Institute Sequencing Platform"/>
            <person name="Di Palma F."/>
            <person name="Johnson J."/>
            <person name="Lander E.S."/>
            <person name="Lindblad-Toh K."/>
        </authorList>
    </citation>
    <scope>NUCLEOTIDE SEQUENCE [LARGE SCALE GENOMIC DNA]</scope>
</reference>
<dbReference type="GO" id="GO:0005576">
    <property type="term" value="C:extracellular region"/>
    <property type="evidence" value="ECO:0007669"/>
    <property type="project" value="InterPro"/>
</dbReference>
<dbReference type="SMART" id="SM00198">
    <property type="entry name" value="SCP"/>
    <property type="match status" value="3"/>
</dbReference>
<dbReference type="Pfam" id="PF00188">
    <property type="entry name" value="CAP"/>
    <property type="match status" value="3"/>
</dbReference>
<evidence type="ECO:0000313" key="3">
    <source>
        <dbReference type="Proteomes" id="UP000005207"/>
    </source>
</evidence>
<dbReference type="InterPro" id="IPR035940">
    <property type="entry name" value="CAP_sf"/>
</dbReference>
<dbReference type="InterPro" id="IPR001283">
    <property type="entry name" value="CRISP-related"/>
</dbReference>
<reference evidence="2" key="3">
    <citation type="submission" date="2025-09" db="UniProtKB">
        <authorList>
            <consortium name="Ensembl"/>
        </authorList>
    </citation>
    <scope>IDENTIFICATION</scope>
</reference>